<dbReference type="SMART" id="SM00382">
    <property type="entry name" value="AAA"/>
    <property type="match status" value="1"/>
</dbReference>
<dbReference type="Gene3D" id="3.40.50.300">
    <property type="entry name" value="P-loop containing nucleotide triphosphate hydrolases"/>
    <property type="match status" value="1"/>
</dbReference>
<dbReference type="InterPro" id="IPR027417">
    <property type="entry name" value="P-loop_NTPase"/>
</dbReference>
<evidence type="ECO:0000313" key="3">
    <source>
        <dbReference type="EMBL" id="MBZ9567547.1"/>
    </source>
</evidence>
<dbReference type="SUPFAM" id="SSF52540">
    <property type="entry name" value="P-loop containing nucleoside triphosphate hydrolases"/>
    <property type="match status" value="1"/>
</dbReference>
<organism evidence="3 4">
    <name type="scientific">Modicisalibacter tunisiensis</name>
    <dbReference type="NCBI Taxonomy" id="390637"/>
    <lineage>
        <taxon>Bacteria</taxon>
        <taxon>Pseudomonadati</taxon>
        <taxon>Pseudomonadota</taxon>
        <taxon>Gammaproteobacteria</taxon>
        <taxon>Oceanospirillales</taxon>
        <taxon>Halomonadaceae</taxon>
        <taxon>Modicisalibacter</taxon>
    </lineage>
</organism>
<feature type="region of interest" description="Disordered" evidence="1">
    <location>
        <begin position="1"/>
        <end position="22"/>
    </location>
</feature>
<accession>A0ABS7X0M0</accession>
<comment type="caution">
    <text evidence="3">The sequence shown here is derived from an EMBL/GenBank/DDBJ whole genome shotgun (WGS) entry which is preliminary data.</text>
</comment>
<proteinExistence type="predicted"/>
<reference evidence="3 4" key="1">
    <citation type="submission" date="2021-05" db="EMBL/GenBank/DDBJ databases">
        <title>Petroleum and Energy Research Collection (APPE): ex situ preservation of microbial diversity associated with the oil industry and exploitation of its biotechnological potential.</title>
        <authorList>
            <person name="Paixao C.T.M."/>
            <person name="Gomes M.B."/>
            <person name="Oliveira V.M."/>
        </authorList>
    </citation>
    <scope>NUCLEOTIDE SEQUENCE [LARGE SCALE GENOMIC DNA]</scope>
    <source>
        <strain evidence="3 4">LIT2</strain>
    </source>
</reference>
<dbReference type="RefSeq" id="WP_224415627.1">
    <property type="nucleotide sequence ID" value="NZ_JAGXFC010000001.1"/>
</dbReference>
<protein>
    <submittedName>
        <fullName evidence="3">AAA family ATPase</fullName>
    </submittedName>
</protein>
<gene>
    <name evidence="3" type="ORF">KGQ91_07620</name>
</gene>
<feature type="compositionally biased region" description="Low complexity" evidence="1">
    <location>
        <begin position="1"/>
        <end position="14"/>
    </location>
</feature>
<evidence type="ECO:0000313" key="4">
    <source>
        <dbReference type="Proteomes" id="UP001319883"/>
    </source>
</evidence>
<sequence length="452" mass="50022">MIRPDAAPLAAEPSAPAPLAPRPRDLAEAGLSELYVSDLISKHLFEQGVLDLQELTRCVALAGGLLEPVLAFLRETARVEVRGATLDGLLRFALTERGRLAAQEALARDGYIGPAPVPLAQYAALVERQSMSARSVDRDRVHAAFADIQIRPELLDQLGPALHSGRATFIHGDAGTGKTYIARRLARLLAGEVLIPHAVLVAGKAVRLFDGGVHEPLEAPLEDTASVAESYLNSLHLGQGHDPRYVPCHRPVVVVGGELTMDMLEVQYDTATRIHHAPAQLRANNGMLVIDDLGRQRMPPDELFNRWIVPMEERRDFLSLRSGQHFQVPFDVALVFSSNRHPRDLADPAFLRRIGYKIRFDPLARDEYRTIWQQECHRHGLDADPAMADFVIDALHGRHGVPLLPCHPRDLLGLAMDYLGYRGEAALDEAALRWAWRTYFMEPGAAGEERES</sequence>
<dbReference type="InterPro" id="IPR003593">
    <property type="entry name" value="AAA+_ATPase"/>
</dbReference>
<keyword evidence="4" id="KW-1185">Reference proteome</keyword>
<dbReference type="Proteomes" id="UP001319883">
    <property type="component" value="Unassembled WGS sequence"/>
</dbReference>
<evidence type="ECO:0000259" key="2">
    <source>
        <dbReference type="SMART" id="SM00382"/>
    </source>
</evidence>
<name>A0ABS7X0M0_9GAMM</name>
<feature type="domain" description="AAA+ ATPase" evidence="2">
    <location>
        <begin position="164"/>
        <end position="364"/>
    </location>
</feature>
<evidence type="ECO:0000256" key="1">
    <source>
        <dbReference type="SAM" id="MobiDB-lite"/>
    </source>
</evidence>
<dbReference type="EMBL" id="JAGXFD010000001">
    <property type="protein sequence ID" value="MBZ9567547.1"/>
    <property type="molecule type" value="Genomic_DNA"/>
</dbReference>